<keyword evidence="3" id="KW-1185">Reference proteome</keyword>
<feature type="region of interest" description="Disordered" evidence="1">
    <location>
        <begin position="311"/>
        <end position="331"/>
    </location>
</feature>
<name>A0A1T3CF00_9HYPO</name>
<feature type="compositionally biased region" description="Acidic residues" evidence="1">
    <location>
        <begin position="315"/>
        <end position="331"/>
    </location>
</feature>
<evidence type="ECO:0000256" key="1">
    <source>
        <dbReference type="SAM" id="MobiDB-lite"/>
    </source>
</evidence>
<evidence type="ECO:0000313" key="3">
    <source>
        <dbReference type="Proteomes" id="UP000191004"/>
    </source>
</evidence>
<protein>
    <submittedName>
        <fullName evidence="2">Uncharacterized protein</fullName>
    </submittedName>
</protein>
<evidence type="ECO:0000313" key="2">
    <source>
        <dbReference type="EMBL" id="OPB39659.1"/>
    </source>
</evidence>
<accession>A0A1T3CF00</accession>
<reference evidence="2 3" key="1">
    <citation type="submission" date="2016-04" db="EMBL/GenBank/DDBJ databases">
        <title>Multiple horizontal gene transfer events from other fungi enriched the ability of the initially mycotrophic fungus Trichoderma (Ascomycota) to feed on dead plant biomass.</title>
        <authorList>
            <person name="Atanasova L."/>
            <person name="Chenthamara K."/>
            <person name="Zhang J."/>
            <person name="Grujic M."/>
            <person name="Henrissat B."/>
            <person name="Kuo A."/>
            <person name="Aertz A."/>
            <person name="Salamov A."/>
            <person name="Lipzen A."/>
            <person name="Labutti K."/>
            <person name="Barry K."/>
            <person name="Miao Y."/>
            <person name="Rahimi M.J."/>
            <person name="Shen Q."/>
            <person name="Grigoriev I.V."/>
            <person name="Kubicek C.P."/>
            <person name="Druzhinina I.S."/>
        </authorList>
    </citation>
    <scope>NUCLEOTIDE SEQUENCE [LARGE SCALE GENOMIC DNA]</scope>
    <source>
        <strain evidence="2 3">NJAU 4742</strain>
    </source>
</reference>
<organism evidence="2 3">
    <name type="scientific">Trichoderma guizhouense</name>
    <dbReference type="NCBI Taxonomy" id="1491466"/>
    <lineage>
        <taxon>Eukaryota</taxon>
        <taxon>Fungi</taxon>
        <taxon>Dikarya</taxon>
        <taxon>Ascomycota</taxon>
        <taxon>Pezizomycotina</taxon>
        <taxon>Sordariomycetes</taxon>
        <taxon>Hypocreomycetidae</taxon>
        <taxon>Hypocreales</taxon>
        <taxon>Hypocreaceae</taxon>
        <taxon>Trichoderma</taxon>
    </lineage>
</organism>
<proteinExistence type="predicted"/>
<sequence length="331" mass="37442">MSSLKWWENPIVTIDVPPYLDPEQERLENEKYAKLRRDYGRLGANFEGISKEEQEMRYQGLVTGVFHVIQVDPAEHRACFRKCVDKCVATGILQAQNWLQWGGYNDLSFEMHTLARATQLTGQVHILDAPSVVAAIAFIMRRYAEGMGNDPLIALLINLNTFHYAHTSVEYWRANAGSGAIIRTTEQYRGLVLEGGVGINLDAEPVSAAGVGQTVTVVNETPVSVDHTVRNIAQFKLNMLQFDVPHSRPRTTNSRLSIVITAMTNVNSDVLGNLFKRDPGSSFEYRIEKAVKESFGYLRRRFNQYADMEAISQDTESEHDEELINDDELYH</sequence>
<gene>
    <name evidence="2" type="ORF">A0O28_0095060</name>
</gene>
<dbReference type="EMBL" id="LVVK01000018">
    <property type="protein sequence ID" value="OPB39659.1"/>
    <property type="molecule type" value="Genomic_DNA"/>
</dbReference>
<dbReference type="Proteomes" id="UP000191004">
    <property type="component" value="Unassembled WGS sequence"/>
</dbReference>
<comment type="caution">
    <text evidence="2">The sequence shown here is derived from an EMBL/GenBank/DDBJ whole genome shotgun (WGS) entry which is preliminary data.</text>
</comment>
<dbReference type="AlphaFoldDB" id="A0A1T3CF00"/>